<sequence length="42" mass="5150">MVLRKKCGQYFQYFRHKKTVEKSTALFHSGMLIIQQLKYDKR</sequence>
<accession>A0A8S5MIN5</accession>
<proteinExistence type="predicted"/>
<evidence type="ECO:0008006" key="2">
    <source>
        <dbReference type="Google" id="ProtNLM"/>
    </source>
</evidence>
<name>A0A8S5MIN5_9CAUD</name>
<organism evidence="1">
    <name type="scientific">Siphoviridae sp. ctNmW2</name>
    <dbReference type="NCBI Taxonomy" id="2826306"/>
    <lineage>
        <taxon>Viruses</taxon>
        <taxon>Duplodnaviria</taxon>
        <taxon>Heunggongvirae</taxon>
        <taxon>Uroviricota</taxon>
        <taxon>Caudoviricetes</taxon>
    </lineage>
</organism>
<evidence type="ECO:0000313" key="1">
    <source>
        <dbReference type="EMBL" id="DAD82098.1"/>
    </source>
</evidence>
<dbReference type="EMBL" id="BK014912">
    <property type="protein sequence ID" value="DAD82098.1"/>
    <property type="molecule type" value="Genomic_DNA"/>
</dbReference>
<protein>
    <recommendedName>
        <fullName evidence="2">Transposase</fullName>
    </recommendedName>
</protein>
<reference evidence="1" key="1">
    <citation type="journal article" date="2021" name="Proc. Natl. Acad. Sci. U.S.A.">
        <title>A Catalog of Tens of Thousands of Viruses from Human Metagenomes Reveals Hidden Associations with Chronic Diseases.</title>
        <authorList>
            <person name="Tisza M.J."/>
            <person name="Buck C.B."/>
        </authorList>
    </citation>
    <scope>NUCLEOTIDE SEQUENCE</scope>
    <source>
        <strain evidence="1">CtNmW2</strain>
    </source>
</reference>